<protein>
    <submittedName>
        <fullName evidence="2">Uncharacterized protein</fullName>
    </submittedName>
</protein>
<organism evidence="2 3">
    <name type="scientific">Daedalea quercina L-15889</name>
    <dbReference type="NCBI Taxonomy" id="1314783"/>
    <lineage>
        <taxon>Eukaryota</taxon>
        <taxon>Fungi</taxon>
        <taxon>Dikarya</taxon>
        <taxon>Basidiomycota</taxon>
        <taxon>Agaricomycotina</taxon>
        <taxon>Agaricomycetes</taxon>
        <taxon>Polyporales</taxon>
        <taxon>Fomitopsis</taxon>
    </lineage>
</organism>
<feature type="region of interest" description="Disordered" evidence="1">
    <location>
        <begin position="55"/>
        <end position="79"/>
    </location>
</feature>
<dbReference type="Proteomes" id="UP000076727">
    <property type="component" value="Unassembled WGS sequence"/>
</dbReference>
<accession>A0A165PJL1</accession>
<dbReference type="EMBL" id="KV429068">
    <property type="protein sequence ID" value="KZT68287.1"/>
    <property type="molecule type" value="Genomic_DNA"/>
</dbReference>
<evidence type="ECO:0000313" key="2">
    <source>
        <dbReference type="EMBL" id="KZT68287.1"/>
    </source>
</evidence>
<reference evidence="2 3" key="1">
    <citation type="journal article" date="2016" name="Mol. Biol. Evol.">
        <title>Comparative Genomics of Early-Diverging Mushroom-Forming Fungi Provides Insights into the Origins of Lignocellulose Decay Capabilities.</title>
        <authorList>
            <person name="Nagy L.G."/>
            <person name="Riley R."/>
            <person name="Tritt A."/>
            <person name="Adam C."/>
            <person name="Daum C."/>
            <person name="Floudas D."/>
            <person name="Sun H."/>
            <person name="Yadav J.S."/>
            <person name="Pangilinan J."/>
            <person name="Larsson K.H."/>
            <person name="Matsuura K."/>
            <person name="Barry K."/>
            <person name="Labutti K."/>
            <person name="Kuo R."/>
            <person name="Ohm R.A."/>
            <person name="Bhattacharya S.S."/>
            <person name="Shirouzu T."/>
            <person name="Yoshinaga Y."/>
            <person name="Martin F.M."/>
            <person name="Grigoriev I.V."/>
            <person name="Hibbett D.S."/>
        </authorList>
    </citation>
    <scope>NUCLEOTIDE SEQUENCE [LARGE SCALE GENOMIC DNA]</scope>
    <source>
        <strain evidence="2 3">L-15889</strain>
    </source>
</reference>
<name>A0A165PJL1_9APHY</name>
<dbReference type="AlphaFoldDB" id="A0A165PJL1"/>
<evidence type="ECO:0000313" key="3">
    <source>
        <dbReference type="Proteomes" id="UP000076727"/>
    </source>
</evidence>
<sequence>MHFEGTDNNPMGSLQKQHAYGTCPRSSASRIFAIWMPSASRTIRRRQKQPLSTLAREAWTPASGAPSSSFRTSEYGPLPKSRKRHLFRSLRHCLVWYWINCILAIGVMKGIHDIQMSIPVRKCRATGVTGTKCCKVPPSNKNEHSIVFREALI</sequence>
<evidence type="ECO:0000256" key="1">
    <source>
        <dbReference type="SAM" id="MobiDB-lite"/>
    </source>
</evidence>
<keyword evidence="3" id="KW-1185">Reference proteome</keyword>
<proteinExistence type="predicted"/>
<gene>
    <name evidence="2" type="ORF">DAEQUDRAFT_338219</name>
</gene>